<sequence>MSSNPNAIARVKPSAAKYAQLGFLKIAESACRQHGDKVWIGEDEDAVLLLAGARHIRFFLENESSFHKELDNGASVRRILLGQSLITAREGDEWHLARKLTAPLVNPKSTLLKQGTQLSARWLVDALQDPKKDSMQEICLQWALMCVAQGFVGPTLDPLQLDSLINHFRRIYQQLIVAEPTEDYAALSRHPALVAFREELESMIGPLVTGDGGAKADMLQRFCQALDIEAHPHERERAISMLLGNLVASVDNTGIALLWCLTHLSQHPRFQEQVREESRQGKRDMASAIVKESLRITPVTAFFERNTLCPVEVDGAAIPAGVKVLFSPWLVHRNATYWQEPLSFRPERFLQGRKIAREHFVPFSIGKRNCVGMALALDQLTTAIETLCGHCHFTLSPSTAPAALTPRYGLNVMPRGAVCFTLESVARDTQHDCIA</sequence>
<dbReference type="InterPro" id="IPR017972">
    <property type="entry name" value="Cyt_P450_CS"/>
</dbReference>
<gene>
    <name evidence="3" type="ORF">KSS90_07780</name>
</gene>
<organism evidence="3 4">
    <name type="scientific">Pseudomonas maumuensis</name>
    <dbReference type="NCBI Taxonomy" id="2842354"/>
    <lineage>
        <taxon>Bacteria</taxon>
        <taxon>Pseudomonadati</taxon>
        <taxon>Pseudomonadota</taxon>
        <taxon>Gammaproteobacteria</taxon>
        <taxon>Pseudomonadales</taxon>
        <taxon>Pseudomonadaceae</taxon>
        <taxon>Pseudomonas</taxon>
    </lineage>
</organism>
<dbReference type="Pfam" id="PF00067">
    <property type="entry name" value="p450"/>
    <property type="match status" value="1"/>
</dbReference>
<dbReference type="InterPro" id="IPR050121">
    <property type="entry name" value="Cytochrome_P450_monoxygenase"/>
</dbReference>
<accession>A0ABX8NPW2</accession>
<keyword evidence="2" id="KW-0479">Metal-binding</keyword>
<keyword evidence="2" id="KW-0349">Heme</keyword>
<name>A0ABX8NPW2_9PSED</name>
<keyword evidence="4" id="KW-1185">Reference proteome</keyword>
<evidence type="ECO:0000256" key="1">
    <source>
        <dbReference type="ARBA" id="ARBA00010617"/>
    </source>
</evidence>
<dbReference type="CDD" id="cd00302">
    <property type="entry name" value="cytochrome_P450"/>
    <property type="match status" value="1"/>
</dbReference>
<reference evidence="3 4" key="1">
    <citation type="journal article" date="2021" name="Microorganisms">
        <title>The Ever-Expanding Pseudomonas Genus: Description of 43 New Species and Partition of the Pseudomonas putida Group.</title>
        <authorList>
            <person name="Girard L."/>
            <person name="Lood C."/>
            <person name="Hofte M."/>
            <person name="Vandamme P."/>
            <person name="Rokni-Zadeh H."/>
            <person name="van Noort V."/>
            <person name="Lavigne R."/>
            <person name="De Mot R."/>
        </authorList>
    </citation>
    <scope>NUCLEOTIDE SEQUENCE [LARGE SCALE GENOMIC DNA]</scope>
    <source>
        <strain evidence="3 4">COW77</strain>
    </source>
</reference>
<evidence type="ECO:0000313" key="4">
    <source>
        <dbReference type="Proteomes" id="UP000824010"/>
    </source>
</evidence>
<dbReference type="RefSeq" id="WP_217868887.1">
    <property type="nucleotide sequence ID" value="NZ_CP077077.1"/>
</dbReference>
<dbReference type="PROSITE" id="PS00086">
    <property type="entry name" value="CYTOCHROME_P450"/>
    <property type="match status" value="1"/>
</dbReference>
<dbReference type="PANTHER" id="PTHR24305:SF166">
    <property type="entry name" value="CYTOCHROME P450 12A4, MITOCHONDRIAL-RELATED"/>
    <property type="match status" value="1"/>
</dbReference>
<keyword evidence="2" id="KW-0560">Oxidoreductase</keyword>
<evidence type="ECO:0000313" key="3">
    <source>
        <dbReference type="EMBL" id="QXH58085.1"/>
    </source>
</evidence>
<dbReference type="InterPro" id="IPR001128">
    <property type="entry name" value="Cyt_P450"/>
</dbReference>
<dbReference type="Proteomes" id="UP000824010">
    <property type="component" value="Chromosome"/>
</dbReference>
<dbReference type="PANTHER" id="PTHR24305">
    <property type="entry name" value="CYTOCHROME P450"/>
    <property type="match status" value="1"/>
</dbReference>
<dbReference type="EMBL" id="CP077077">
    <property type="protein sequence ID" value="QXH58085.1"/>
    <property type="molecule type" value="Genomic_DNA"/>
</dbReference>
<protein>
    <submittedName>
        <fullName evidence="3">Cytochrome P450</fullName>
    </submittedName>
</protein>
<evidence type="ECO:0000256" key="2">
    <source>
        <dbReference type="RuleBase" id="RU000461"/>
    </source>
</evidence>
<proteinExistence type="inferred from homology"/>
<keyword evidence="2" id="KW-0408">Iron</keyword>
<keyword evidence="2" id="KW-0503">Monooxygenase</keyword>
<comment type="similarity">
    <text evidence="1 2">Belongs to the cytochrome P450 family.</text>
</comment>